<protein>
    <submittedName>
        <fullName evidence="3">Uncharacterized protein</fullName>
    </submittedName>
</protein>
<reference evidence="3 4" key="2">
    <citation type="journal article" date="2014" name="J. Gen. Appl. Microbiol.">
        <title>The early diverging ascomycetous budding yeast Saitoella complicata has three histone deacetylases belonging to the Clr6, Hos2, and Rpd3 lineages.</title>
        <authorList>
            <person name="Nishida H."/>
            <person name="Matsumoto T."/>
            <person name="Kondo S."/>
            <person name="Hamamoto M."/>
            <person name="Yoshikawa H."/>
        </authorList>
    </citation>
    <scope>NUCLEOTIDE SEQUENCE [LARGE SCALE GENOMIC DNA]</scope>
    <source>
        <strain evidence="3 4">NRRL Y-17804</strain>
    </source>
</reference>
<dbReference type="RefSeq" id="XP_019022886.1">
    <property type="nucleotide sequence ID" value="XM_019167844.1"/>
</dbReference>
<dbReference type="OrthoDB" id="5531344at2759"/>
<dbReference type="Proteomes" id="UP000033140">
    <property type="component" value="Unassembled WGS sequence"/>
</dbReference>
<keyword evidence="1" id="KW-0175">Coiled coil</keyword>
<reference evidence="3 4" key="3">
    <citation type="journal article" date="2015" name="Genome Announc.">
        <title>Draft Genome Sequence of the Archiascomycetous Yeast Saitoella complicata.</title>
        <authorList>
            <person name="Yamauchi K."/>
            <person name="Kondo S."/>
            <person name="Hamamoto M."/>
            <person name="Takahashi Y."/>
            <person name="Ogura Y."/>
            <person name="Hayashi T."/>
            <person name="Nishida H."/>
        </authorList>
    </citation>
    <scope>NUCLEOTIDE SEQUENCE [LARGE SCALE GENOMIC DNA]</scope>
    <source>
        <strain evidence="3 4">NRRL Y-17804</strain>
    </source>
</reference>
<keyword evidence="4" id="KW-1185">Reference proteome</keyword>
<sequence length="288" mass="32576">MDREDTKTEEQRPVPWFKALITFCEELGLQETLAGLELDLTLFSPAQEELVAGKVLDLSEQLMLSNTEGSGHALEALEEEAVNAVAKAKKDMKALIREKRERIDESNQNEYLRKRKAVADPTNEDESAARTSAIQIDRSIQMQYDLIRYASGPLERSTFIGSGTTIRHDAKAAILPQTPKAYLESAHNERITNIEQHLNITYAPRPPATLEGRIGAVEKHILRLERDHPPWAALHFRQPGREDKECEATVVKVRFEDAVSREEVRKQKKKGGVKKEKSSGLGLRKTWE</sequence>
<reference evidence="3 4" key="1">
    <citation type="journal article" date="2011" name="J. Gen. Appl. Microbiol.">
        <title>Draft genome sequencing of the enigmatic yeast Saitoella complicata.</title>
        <authorList>
            <person name="Nishida H."/>
            <person name="Hamamoto M."/>
            <person name="Sugiyama J."/>
        </authorList>
    </citation>
    <scope>NUCLEOTIDE SEQUENCE [LARGE SCALE GENOMIC DNA]</scope>
    <source>
        <strain evidence="3 4">NRRL Y-17804</strain>
    </source>
</reference>
<evidence type="ECO:0000256" key="1">
    <source>
        <dbReference type="SAM" id="Coils"/>
    </source>
</evidence>
<comment type="caution">
    <text evidence="3">The sequence shown here is derived from an EMBL/GenBank/DDBJ whole genome shotgun (WGS) entry which is preliminary data.</text>
</comment>
<evidence type="ECO:0000313" key="3">
    <source>
        <dbReference type="EMBL" id="GAO50609.1"/>
    </source>
</evidence>
<accession>A0A0E9NL86</accession>
<feature type="region of interest" description="Disordered" evidence="2">
    <location>
        <begin position="260"/>
        <end position="288"/>
    </location>
</feature>
<dbReference type="AlphaFoldDB" id="A0A0E9NL86"/>
<feature type="coiled-coil region" evidence="1">
    <location>
        <begin position="74"/>
        <end position="109"/>
    </location>
</feature>
<evidence type="ECO:0000313" key="4">
    <source>
        <dbReference type="Proteomes" id="UP000033140"/>
    </source>
</evidence>
<name>A0A0E9NL86_SAICN</name>
<gene>
    <name evidence="3" type="ORF">G7K_4733-t1</name>
</gene>
<dbReference type="STRING" id="698492.A0A0E9NL86"/>
<dbReference type="OMA" id="DYPPWAA"/>
<proteinExistence type="predicted"/>
<organism evidence="3 4">
    <name type="scientific">Saitoella complicata (strain BCRC 22490 / CBS 7301 / JCM 7358 / NBRC 10748 / NRRL Y-17804)</name>
    <dbReference type="NCBI Taxonomy" id="698492"/>
    <lineage>
        <taxon>Eukaryota</taxon>
        <taxon>Fungi</taxon>
        <taxon>Dikarya</taxon>
        <taxon>Ascomycota</taxon>
        <taxon>Taphrinomycotina</taxon>
        <taxon>Taphrinomycotina incertae sedis</taxon>
        <taxon>Saitoella</taxon>
    </lineage>
</organism>
<evidence type="ECO:0000256" key="2">
    <source>
        <dbReference type="SAM" id="MobiDB-lite"/>
    </source>
</evidence>
<dbReference type="EMBL" id="BACD03000035">
    <property type="protein sequence ID" value="GAO50609.1"/>
    <property type="molecule type" value="Genomic_DNA"/>
</dbReference>